<evidence type="ECO:0000313" key="2">
    <source>
        <dbReference type="EMBL" id="CAF1353124.1"/>
    </source>
</evidence>
<organism evidence="1 5">
    <name type="scientific">Didymodactylos carnosus</name>
    <dbReference type="NCBI Taxonomy" id="1234261"/>
    <lineage>
        <taxon>Eukaryota</taxon>
        <taxon>Metazoa</taxon>
        <taxon>Spiralia</taxon>
        <taxon>Gnathifera</taxon>
        <taxon>Rotifera</taxon>
        <taxon>Eurotatoria</taxon>
        <taxon>Bdelloidea</taxon>
        <taxon>Philodinida</taxon>
        <taxon>Philodinidae</taxon>
        <taxon>Didymodactylos</taxon>
    </lineage>
</organism>
<sequence>LKSKRFKFDKITRLPNKNKNGPEIPVKIQFTDTNNTDLLIKTGLQFDDIHFPDECAQINTQPQQCHICLDIGHIAKYCTKQQKICSKCSGQDKVLGCDKTYDEIKHHNCESPHLATSDQYVKYTTTKN</sequence>
<evidence type="ECO:0000313" key="1">
    <source>
        <dbReference type="EMBL" id="CAF0790828.1"/>
    </source>
</evidence>
<dbReference type="EMBL" id="CAJOBC010000348">
    <property type="protein sequence ID" value="CAF3575060.1"/>
    <property type="molecule type" value="Genomic_DNA"/>
</dbReference>
<feature type="non-terminal residue" evidence="1">
    <location>
        <position position="1"/>
    </location>
</feature>
<protein>
    <submittedName>
        <fullName evidence="1">Uncharacterized protein</fullName>
    </submittedName>
</protein>
<dbReference type="EMBL" id="CAJNOQ010000348">
    <property type="protein sequence ID" value="CAF0790828.1"/>
    <property type="molecule type" value="Genomic_DNA"/>
</dbReference>
<comment type="caution">
    <text evidence="1">The sequence shown here is derived from an EMBL/GenBank/DDBJ whole genome shotgun (WGS) entry which is preliminary data.</text>
</comment>
<dbReference type="Proteomes" id="UP000682733">
    <property type="component" value="Unassembled WGS sequence"/>
</dbReference>
<dbReference type="EMBL" id="CAJOBA010044421">
    <property type="protein sequence ID" value="CAF4163619.1"/>
    <property type="molecule type" value="Genomic_DNA"/>
</dbReference>
<gene>
    <name evidence="1" type="ORF">GPM918_LOCUS2991</name>
    <name evidence="2" type="ORF">OVA965_LOCUS30891</name>
    <name evidence="3" type="ORF">SRO942_LOCUS2991</name>
    <name evidence="4" type="ORF">TMI583_LOCUS31707</name>
</gene>
<dbReference type="Proteomes" id="UP000677228">
    <property type="component" value="Unassembled WGS sequence"/>
</dbReference>
<proteinExistence type="predicted"/>
<dbReference type="Proteomes" id="UP000663829">
    <property type="component" value="Unassembled WGS sequence"/>
</dbReference>
<name>A0A813S6N2_9BILA</name>
<keyword evidence="5" id="KW-1185">Reference proteome</keyword>
<dbReference type="AlphaFoldDB" id="A0A813S6N2"/>
<accession>A0A813S6N2</accession>
<evidence type="ECO:0000313" key="4">
    <source>
        <dbReference type="EMBL" id="CAF4163619.1"/>
    </source>
</evidence>
<evidence type="ECO:0000313" key="3">
    <source>
        <dbReference type="EMBL" id="CAF3575060.1"/>
    </source>
</evidence>
<evidence type="ECO:0000313" key="5">
    <source>
        <dbReference type="Proteomes" id="UP000663829"/>
    </source>
</evidence>
<reference evidence="1" key="1">
    <citation type="submission" date="2021-02" db="EMBL/GenBank/DDBJ databases">
        <authorList>
            <person name="Nowell W R."/>
        </authorList>
    </citation>
    <scope>NUCLEOTIDE SEQUENCE</scope>
</reference>
<dbReference type="EMBL" id="CAJNOK010022776">
    <property type="protein sequence ID" value="CAF1353124.1"/>
    <property type="molecule type" value="Genomic_DNA"/>
</dbReference>
<dbReference type="Proteomes" id="UP000681722">
    <property type="component" value="Unassembled WGS sequence"/>
</dbReference>